<feature type="domain" description="Thioredoxin" evidence="3">
    <location>
        <begin position="27"/>
        <end position="162"/>
    </location>
</feature>
<dbReference type="InterPro" id="IPR017937">
    <property type="entry name" value="Thioredoxin_CS"/>
</dbReference>
<evidence type="ECO:0000313" key="5">
    <source>
        <dbReference type="Proteomes" id="UP000032025"/>
    </source>
</evidence>
<organism evidence="4 5">
    <name type="scientific">Sphingomonas paucimobilis NBRC 13935</name>
    <dbReference type="NCBI Taxonomy" id="1219050"/>
    <lineage>
        <taxon>Bacteria</taxon>
        <taxon>Pseudomonadati</taxon>
        <taxon>Pseudomonadota</taxon>
        <taxon>Alphaproteobacteria</taxon>
        <taxon>Sphingomonadales</taxon>
        <taxon>Sphingomonadaceae</taxon>
        <taxon>Sphingomonas</taxon>
    </lineage>
</organism>
<dbReference type="PROSITE" id="PS51352">
    <property type="entry name" value="THIOREDOXIN_2"/>
    <property type="match status" value="1"/>
</dbReference>
<dbReference type="InterPro" id="IPR013766">
    <property type="entry name" value="Thioredoxin_domain"/>
</dbReference>
<dbReference type="PANTHER" id="PTHR42852:SF13">
    <property type="entry name" value="PROTEIN DIPZ"/>
    <property type="match status" value="1"/>
</dbReference>
<dbReference type="Proteomes" id="UP000032025">
    <property type="component" value="Unassembled WGS sequence"/>
</dbReference>
<dbReference type="GO" id="GO:0016209">
    <property type="term" value="F:antioxidant activity"/>
    <property type="evidence" value="ECO:0007669"/>
    <property type="project" value="InterPro"/>
</dbReference>
<feature type="chain" id="PRO_5002199323" evidence="2">
    <location>
        <begin position="24"/>
        <end position="172"/>
    </location>
</feature>
<comment type="caution">
    <text evidence="4">The sequence shown here is derived from an EMBL/GenBank/DDBJ whole genome shotgun (WGS) entry which is preliminary data.</text>
</comment>
<accession>A0A0C9M4N5</accession>
<dbReference type="Pfam" id="PF00578">
    <property type="entry name" value="AhpC-TSA"/>
    <property type="match status" value="1"/>
</dbReference>
<evidence type="ECO:0000259" key="3">
    <source>
        <dbReference type="PROSITE" id="PS51352"/>
    </source>
</evidence>
<dbReference type="PANTHER" id="PTHR42852">
    <property type="entry name" value="THIOL:DISULFIDE INTERCHANGE PROTEIN DSBE"/>
    <property type="match status" value="1"/>
</dbReference>
<dbReference type="PROSITE" id="PS00194">
    <property type="entry name" value="THIOREDOXIN_1"/>
    <property type="match status" value="1"/>
</dbReference>
<evidence type="ECO:0000256" key="1">
    <source>
        <dbReference type="ARBA" id="ARBA00023284"/>
    </source>
</evidence>
<protein>
    <submittedName>
        <fullName evidence="4">DNA, contig: SP650</fullName>
    </submittedName>
</protein>
<dbReference type="GeneID" id="78526148"/>
<evidence type="ECO:0000313" key="4">
    <source>
        <dbReference type="EMBL" id="GAN15060.1"/>
    </source>
</evidence>
<dbReference type="RefSeq" id="WP_007404180.1">
    <property type="nucleotide sequence ID" value="NZ_BBJS01000050.1"/>
</dbReference>
<keyword evidence="2" id="KW-0732">Signal</keyword>
<dbReference type="SUPFAM" id="SSF52833">
    <property type="entry name" value="Thioredoxin-like"/>
    <property type="match status" value="1"/>
</dbReference>
<dbReference type="EMBL" id="BBJS01000050">
    <property type="protein sequence ID" value="GAN15060.1"/>
    <property type="molecule type" value="Genomic_DNA"/>
</dbReference>
<dbReference type="Gene3D" id="3.40.30.10">
    <property type="entry name" value="Glutaredoxin"/>
    <property type="match status" value="1"/>
</dbReference>
<sequence length="172" mass="18660">MTWFRWALAAALALSPVASSVAAKSGPKVGETAPDFDLTLIDGTHVRLADLRGQVVVLNFWATWCGPCRAELPLLDQYYRIQGKHGLKVFAVVTEDSLPLYQLKPLFAAMAIPSARRIKGPYATLGAVPTNYIIDRAGRVRYAQAAAFDIDDLNRLLVPLLKETPPPAATGS</sequence>
<proteinExistence type="predicted"/>
<dbReference type="InterPro" id="IPR036249">
    <property type="entry name" value="Thioredoxin-like_sf"/>
</dbReference>
<keyword evidence="5" id="KW-1185">Reference proteome</keyword>
<dbReference type="InterPro" id="IPR000866">
    <property type="entry name" value="AhpC/TSA"/>
</dbReference>
<dbReference type="CDD" id="cd02966">
    <property type="entry name" value="TlpA_like_family"/>
    <property type="match status" value="1"/>
</dbReference>
<gene>
    <name evidence="4" type="ORF">SP6_50_00600</name>
</gene>
<dbReference type="InterPro" id="IPR050553">
    <property type="entry name" value="Thioredoxin_ResA/DsbE_sf"/>
</dbReference>
<feature type="signal peptide" evidence="2">
    <location>
        <begin position="1"/>
        <end position="23"/>
    </location>
</feature>
<evidence type="ECO:0000256" key="2">
    <source>
        <dbReference type="SAM" id="SignalP"/>
    </source>
</evidence>
<keyword evidence="1" id="KW-0676">Redox-active center</keyword>
<dbReference type="GO" id="GO:0015036">
    <property type="term" value="F:disulfide oxidoreductase activity"/>
    <property type="evidence" value="ECO:0007669"/>
    <property type="project" value="UniProtKB-ARBA"/>
</dbReference>
<dbReference type="AlphaFoldDB" id="A0A0C9M4N5"/>
<reference evidence="4 5" key="1">
    <citation type="submission" date="2014-08" db="EMBL/GenBank/DDBJ databases">
        <title>Whole genome shotgun sequence of Sphingomonas paucimobilis NBRC 13935.</title>
        <authorList>
            <person name="Hosoyama A."/>
            <person name="Hashimoto M."/>
            <person name="Hosoyama Y."/>
            <person name="Noguchi M."/>
            <person name="Uohara A."/>
            <person name="Ohji S."/>
            <person name="Katano-Makiyama Y."/>
            <person name="Ichikawa N."/>
            <person name="Kimura A."/>
            <person name="Yamazoe A."/>
            <person name="Fujita N."/>
        </authorList>
    </citation>
    <scope>NUCLEOTIDE SEQUENCE [LARGE SCALE GENOMIC DNA]</scope>
    <source>
        <strain evidence="4 5">NBRC 13935</strain>
    </source>
</reference>
<name>A0A0C9M4N5_SPHPI</name>